<feature type="non-terminal residue" evidence="1">
    <location>
        <position position="150"/>
    </location>
</feature>
<keyword evidence="2" id="KW-1185">Reference proteome</keyword>
<sequence length="150" mass="17506">YPLVEFVGLDISPLQSTQIKPKNFTFIKANVIEGIPFEDNYFDFVFQRFLVCGYNKEKWPFAINELVRVLKPGGFLELCEPSQMVDLGPVSRRLYDGEMGIFEQRGSDIHIYQKLEDYLQSQGQLENIKKETKLYPHGIKYNNDIQLCKM</sequence>
<protein>
    <submittedName>
        <fullName evidence="1">10634_t:CDS:1</fullName>
    </submittedName>
</protein>
<evidence type="ECO:0000313" key="1">
    <source>
        <dbReference type="EMBL" id="CAG8675276.1"/>
    </source>
</evidence>
<name>A0ACA9NU41_9GLOM</name>
<organism evidence="1 2">
    <name type="scientific">Dentiscutata heterogama</name>
    <dbReference type="NCBI Taxonomy" id="1316150"/>
    <lineage>
        <taxon>Eukaryota</taxon>
        <taxon>Fungi</taxon>
        <taxon>Fungi incertae sedis</taxon>
        <taxon>Mucoromycota</taxon>
        <taxon>Glomeromycotina</taxon>
        <taxon>Glomeromycetes</taxon>
        <taxon>Diversisporales</taxon>
        <taxon>Gigasporaceae</taxon>
        <taxon>Dentiscutata</taxon>
    </lineage>
</organism>
<dbReference type="EMBL" id="CAJVPU010020152">
    <property type="protein sequence ID" value="CAG8675276.1"/>
    <property type="molecule type" value="Genomic_DNA"/>
</dbReference>
<proteinExistence type="predicted"/>
<dbReference type="Proteomes" id="UP000789702">
    <property type="component" value="Unassembled WGS sequence"/>
</dbReference>
<reference evidence="1" key="1">
    <citation type="submission" date="2021-06" db="EMBL/GenBank/DDBJ databases">
        <authorList>
            <person name="Kallberg Y."/>
            <person name="Tangrot J."/>
            <person name="Rosling A."/>
        </authorList>
    </citation>
    <scope>NUCLEOTIDE SEQUENCE</scope>
    <source>
        <strain evidence="1">IL203A</strain>
    </source>
</reference>
<gene>
    <name evidence="1" type="ORF">DHETER_LOCUS10374</name>
</gene>
<accession>A0ACA9NU41</accession>
<evidence type="ECO:0000313" key="2">
    <source>
        <dbReference type="Proteomes" id="UP000789702"/>
    </source>
</evidence>
<comment type="caution">
    <text evidence="1">The sequence shown here is derived from an EMBL/GenBank/DDBJ whole genome shotgun (WGS) entry which is preliminary data.</text>
</comment>
<feature type="non-terminal residue" evidence="1">
    <location>
        <position position="1"/>
    </location>
</feature>